<feature type="chain" id="PRO_5046222734" evidence="1">
    <location>
        <begin position="23"/>
        <end position="240"/>
    </location>
</feature>
<keyword evidence="3" id="KW-1185">Reference proteome</keyword>
<evidence type="ECO:0000256" key="1">
    <source>
        <dbReference type="SAM" id="SignalP"/>
    </source>
</evidence>
<dbReference type="Proteomes" id="UP001501353">
    <property type="component" value="Unassembled WGS sequence"/>
</dbReference>
<reference evidence="3" key="1">
    <citation type="journal article" date="2019" name="Int. J. Syst. Evol. Microbiol.">
        <title>The Global Catalogue of Microorganisms (GCM) 10K type strain sequencing project: providing services to taxonomists for standard genome sequencing and annotation.</title>
        <authorList>
            <consortium name="The Broad Institute Genomics Platform"/>
            <consortium name="The Broad Institute Genome Sequencing Center for Infectious Disease"/>
            <person name="Wu L."/>
            <person name="Ma J."/>
        </authorList>
    </citation>
    <scope>NUCLEOTIDE SEQUENCE [LARGE SCALE GENOMIC DNA]</scope>
    <source>
        <strain evidence="3">JCM 16673</strain>
    </source>
</reference>
<dbReference type="EMBL" id="BAAAZE010000005">
    <property type="protein sequence ID" value="GAA4016554.1"/>
    <property type="molecule type" value="Genomic_DNA"/>
</dbReference>
<sequence>MSKIKITAVMLTAMTLHGAAFATQPSASGSGVVAIQNVVKGNFSLGNNGTSTSFAQNKESGMAKVTASANYLPCYQAVNAGISGATETKSSGQAYNISTGSGTGSATSRGDVSAAVHGQAAIHGVTDGYNGGKSGTDTHNRIVADTNQGSAFAAGTTSGFDLALHYEKLTTTVPAQTGSTGGIRTTTVKISDKKTGYVSGATDIGKLDGMNAAGIANLGSSGDYFVRANLSASTGKVTAP</sequence>
<protein>
    <submittedName>
        <fullName evidence="2">Uncharacterized protein</fullName>
    </submittedName>
</protein>
<evidence type="ECO:0000313" key="2">
    <source>
        <dbReference type="EMBL" id="GAA4016554.1"/>
    </source>
</evidence>
<organism evidence="2 3">
    <name type="scientific">Actimicrobium antarcticum</name>
    <dbReference type="NCBI Taxonomy" id="1051899"/>
    <lineage>
        <taxon>Bacteria</taxon>
        <taxon>Pseudomonadati</taxon>
        <taxon>Pseudomonadota</taxon>
        <taxon>Betaproteobacteria</taxon>
        <taxon>Burkholderiales</taxon>
        <taxon>Oxalobacteraceae</taxon>
        <taxon>Actimicrobium</taxon>
    </lineage>
</organism>
<proteinExistence type="predicted"/>
<feature type="signal peptide" evidence="1">
    <location>
        <begin position="1"/>
        <end position="22"/>
    </location>
</feature>
<keyword evidence="1" id="KW-0732">Signal</keyword>
<name>A0ABP7SUD4_9BURK</name>
<comment type="caution">
    <text evidence="2">The sequence shown here is derived from an EMBL/GenBank/DDBJ whole genome shotgun (WGS) entry which is preliminary data.</text>
</comment>
<accession>A0ABP7SUD4</accession>
<gene>
    <name evidence="2" type="ORF">GCM10022212_09680</name>
</gene>
<evidence type="ECO:0000313" key="3">
    <source>
        <dbReference type="Proteomes" id="UP001501353"/>
    </source>
</evidence>